<evidence type="ECO:0000256" key="1">
    <source>
        <dbReference type="ARBA" id="ARBA00006192"/>
    </source>
</evidence>
<gene>
    <name evidence="7" type="ORF">QBC40DRAFT_346836</name>
</gene>
<evidence type="ECO:0000256" key="5">
    <source>
        <dbReference type="PROSITE-ProRule" id="PRU00708"/>
    </source>
</evidence>
<evidence type="ECO:0000256" key="6">
    <source>
        <dbReference type="SAM" id="MobiDB-lite"/>
    </source>
</evidence>
<dbReference type="AlphaFoldDB" id="A0AAN6XL46"/>
<evidence type="ECO:0000256" key="4">
    <source>
        <dbReference type="ARBA" id="ARBA00044511"/>
    </source>
</evidence>
<comment type="caution">
    <text evidence="7">The sequence shown here is derived from an EMBL/GenBank/DDBJ whole genome shotgun (WGS) entry which is preliminary data.</text>
</comment>
<feature type="compositionally biased region" description="Low complexity" evidence="6">
    <location>
        <begin position="129"/>
        <end position="141"/>
    </location>
</feature>
<feature type="repeat" description="PPR" evidence="5">
    <location>
        <begin position="714"/>
        <end position="748"/>
    </location>
</feature>
<dbReference type="PANTHER" id="PTHR47447">
    <property type="entry name" value="OS03G0856100 PROTEIN"/>
    <property type="match status" value="1"/>
</dbReference>
<organism evidence="7 8">
    <name type="scientific">Triangularia verruculosa</name>
    <dbReference type="NCBI Taxonomy" id="2587418"/>
    <lineage>
        <taxon>Eukaryota</taxon>
        <taxon>Fungi</taxon>
        <taxon>Dikarya</taxon>
        <taxon>Ascomycota</taxon>
        <taxon>Pezizomycotina</taxon>
        <taxon>Sordariomycetes</taxon>
        <taxon>Sordariomycetidae</taxon>
        <taxon>Sordariales</taxon>
        <taxon>Podosporaceae</taxon>
        <taxon>Triangularia</taxon>
    </lineage>
</organism>
<dbReference type="Pfam" id="PF01535">
    <property type="entry name" value="PPR"/>
    <property type="match status" value="1"/>
</dbReference>
<reference evidence="7" key="2">
    <citation type="submission" date="2023-05" db="EMBL/GenBank/DDBJ databases">
        <authorList>
            <consortium name="Lawrence Berkeley National Laboratory"/>
            <person name="Steindorff A."/>
            <person name="Hensen N."/>
            <person name="Bonometti L."/>
            <person name="Westerberg I."/>
            <person name="Brannstrom I.O."/>
            <person name="Guillou S."/>
            <person name="Cros-Aarteil S."/>
            <person name="Calhoun S."/>
            <person name="Haridas S."/>
            <person name="Kuo A."/>
            <person name="Mondo S."/>
            <person name="Pangilinan J."/>
            <person name="Riley R."/>
            <person name="Labutti K."/>
            <person name="Andreopoulos B."/>
            <person name="Lipzen A."/>
            <person name="Chen C."/>
            <person name="Yanf M."/>
            <person name="Daum C."/>
            <person name="Ng V."/>
            <person name="Clum A."/>
            <person name="Ohm R."/>
            <person name="Martin F."/>
            <person name="Silar P."/>
            <person name="Natvig D."/>
            <person name="Lalanne C."/>
            <person name="Gautier V."/>
            <person name="Ament-Velasquez S.L."/>
            <person name="Kruys A."/>
            <person name="Hutchinson M.I."/>
            <person name="Powell A.J."/>
            <person name="Barry K."/>
            <person name="Miller A.N."/>
            <person name="Grigoriev I.V."/>
            <person name="Debuchy R."/>
            <person name="Gladieux P."/>
            <person name="Thoren M.H."/>
            <person name="Johannesson H."/>
        </authorList>
    </citation>
    <scope>NUCLEOTIDE SEQUENCE</scope>
    <source>
        <strain evidence="7">CBS 315.58</strain>
    </source>
</reference>
<dbReference type="EMBL" id="MU863895">
    <property type="protein sequence ID" value="KAK4202694.1"/>
    <property type="molecule type" value="Genomic_DNA"/>
</dbReference>
<comment type="subunit">
    <text evidence="4">Binds to mitochondrial small subunit 15S rRNA.</text>
</comment>
<feature type="compositionally biased region" description="Polar residues" evidence="6">
    <location>
        <begin position="189"/>
        <end position="198"/>
    </location>
</feature>
<evidence type="ECO:0000256" key="2">
    <source>
        <dbReference type="ARBA" id="ARBA00022737"/>
    </source>
</evidence>
<reference evidence="7" key="1">
    <citation type="journal article" date="2023" name="Mol. Phylogenet. Evol.">
        <title>Genome-scale phylogeny and comparative genomics of the fungal order Sordariales.</title>
        <authorList>
            <person name="Hensen N."/>
            <person name="Bonometti L."/>
            <person name="Westerberg I."/>
            <person name="Brannstrom I.O."/>
            <person name="Guillou S."/>
            <person name="Cros-Aarteil S."/>
            <person name="Calhoun S."/>
            <person name="Haridas S."/>
            <person name="Kuo A."/>
            <person name="Mondo S."/>
            <person name="Pangilinan J."/>
            <person name="Riley R."/>
            <person name="LaButti K."/>
            <person name="Andreopoulos B."/>
            <person name="Lipzen A."/>
            <person name="Chen C."/>
            <person name="Yan M."/>
            <person name="Daum C."/>
            <person name="Ng V."/>
            <person name="Clum A."/>
            <person name="Steindorff A."/>
            <person name="Ohm R.A."/>
            <person name="Martin F."/>
            <person name="Silar P."/>
            <person name="Natvig D.O."/>
            <person name="Lalanne C."/>
            <person name="Gautier V."/>
            <person name="Ament-Velasquez S.L."/>
            <person name="Kruys A."/>
            <person name="Hutchinson M.I."/>
            <person name="Powell A.J."/>
            <person name="Barry K."/>
            <person name="Miller A.N."/>
            <person name="Grigoriev I.V."/>
            <person name="Debuchy R."/>
            <person name="Gladieux P."/>
            <person name="Hiltunen Thoren M."/>
            <person name="Johannesson H."/>
        </authorList>
    </citation>
    <scope>NUCLEOTIDE SEQUENCE</scope>
    <source>
        <strain evidence="7">CBS 315.58</strain>
    </source>
</reference>
<dbReference type="PROSITE" id="PS51375">
    <property type="entry name" value="PPR"/>
    <property type="match status" value="1"/>
</dbReference>
<accession>A0AAN6XL46</accession>
<dbReference type="InterPro" id="IPR002885">
    <property type="entry name" value="PPR_rpt"/>
</dbReference>
<dbReference type="Gene3D" id="1.25.40.10">
    <property type="entry name" value="Tetratricopeptide repeat domain"/>
    <property type="match status" value="3"/>
</dbReference>
<sequence length="1062" mass="119638">MRDIGRSVCLRCEVQLLAAVRGRGSRPSTPRSYTSSSSSRPRPVRTTTNGPSPTNEEAEPPSDLLEAATRRRAAAVAMFRAILGEQARTPNAIAPRPHPPAKVHSKETPEEASSTPLAASVSPAKSIEPIAPDVDSSSPPVSQAPPPTPVSKTVQTREKTVSALVSESKEAKIAEERIETPEAPEDTEIASSRVSSEASPEALKETEPIPKLPEAQDVEQDHDLEPSGSSIDMLGDIAKLKQMMTVDKDYEAAFAFYEETIYPLVKRKAGLPRVIKDEVARDFLSYLTRAKIENPEDTKLPSVTRITQITFESSSLYYVAWGTLIQSMVQHICRQQTTPDAFSTLHDYETAMAKREALMRDLLGAWDIFISHNPGFLEPVPRRNAVPTTPTAKKLHERIPRLEKDTAAVPYTQLFISLSHAKLQQNTSRYNISWAAYATYRMLMDRINATKRMKQEAYTFTRMMKNVLTRAKPPNDRDIAYNFAEYPDLLQYIRDLGEKDGNHVWYVRVNTPAEERIQHRISIHRRIGAALKRTNLQEVKAAWWDFWGPDENPDADRFQALTEDPTLFDYFIQAFMQLRQTGMTNHVWESMHRVKIQPTVKTWSALMEGCSRARAKDALKKVWDNLAAAGIKLDVHIWTSRVAGLFKAGDPEGGIRALIDMEKTWANRDRNPLVAVQPSIEPVNAAIAGLFRLNRQKDVMTVLAWAGKQGINPDIVTFNILLRPLVYNGDIPGVRRLLSQMQDAGIEADAGTFTILFEGTMENYGDRPQEEQLAHVRRFITEMEACGIAANMMTYAKIVKLLVDQGDAGKDTLKAVYGQILQSGLEPTPHIYTMLVEHYFSQSPPNHGAVTDLIRNRRLHGPKANVDRVFWERVISGYCQVGEIGRAQEVFRKEFEGKKEVGMTFGMLYEYLEGLLRVGDREGARRLVRRAMEMREDLVVVDGEKDGKGMRLEVVRPGGRVGEGKRVYMRSWRNDVGILIKYSKIYRRRCIRIYWVLTAFQKVRVDTCESVCLQIGREIMAASNGHLTLLTCGQMLYSCEEKSRANSGFAHDGLSPEPRFTY</sequence>
<dbReference type="PANTHER" id="PTHR47447:SF17">
    <property type="entry name" value="OS12G0638900 PROTEIN"/>
    <property type="match status" value="1"/>
</dbReference>
<dbReference type="Pfam" id="PF13041">
    <property type="entry name" value="PPR_2"/>
    <property type="match status" value="1"/>
</dbReference>
<feature type="region of interest" description="Disordered" evidence="6">
    <location>
        <begin position="21"/>
        <end position="69"/>
    </location>
</feature>
<dbReference type="InterPro" id="IPR011990">
    <property type="entry name" value="TPR-like_helical_dom_sf"/>
</dbReference>
<evidence type="ECO:0000313" key="8">
    <source>
        <dbReference type="Proteomes" id="UP001303160"/>
    </source>
</evidence>
<comment type="similarity">
    <text evidence="1">Belongs to the CCM1 family.</text>
</comment>
<feature type="compositionally biased region" description="Basic and acidic residues" evidence="6">
    <location>
        <begin position="167"/>
        <end position="180"/>
    </location>
</feature>
<keyword evidence="2" id="KW-0677">Repeat</keyword>
<feature type="compositionally biased region" description="Low complexity" evidence="6">
    <location>
        <begin position="21"/>
        <end position="48"/>
    </location>
</feature>
<proteinExistence type="inferred from homology"/>
<evidence type="ECO:0000256" key="3">
    <source>
        <dbReference type="ARBA" id="ARBA00044493"/>
    </source>
</evidence>
<comment type="function">
    <text evidence="3">Regulates mitochondrial small subunit maturation by controlling 15S rRNA 5'-end processing. Localizes to the 5' precursor of the 15S rRNA in a position that is subsequently occupied by mS47 in the mature yeast mtSSU. Uses structure and sequence-specific RNA recognition, binding to a single-stranded region of the precursor and specifically recognizing bases -6 to -1. The exchange of Ccm1 for mS47 is coupled to the irreversible removal of precursor rRNA that is accompanied by conformational changes of the mitoribosomal proteins uS5m and mS26. These conformational changes signal completion of 5'-end rRNA processing through protection of the mature 5'-end of the 15S rRNA and stabilization of mS47. The removal of the 5' precursor together with the dissociation of Ccm1 may be catalyzed by the 5'-3' exoribonuclease Pet127. Involved in the specific removal of group I introns in mitochondrial encoded transcripts.</text>
</comment>
<dbReference type="Proteomes" id="UP001303160">
    <property type="component" value="Unassembled WGS sequence"/>
</dbReference>
<evidence type="ECO:0008006" key="9">
    <source>
        <dbReference type="Google" id="ProtNLM"/>
    </source>
</evidence>
<feature type="region of interest" description="Disordered" evidence="6">
    <location>
        <begin position="88"/>
        <end position="230"/>
    </location>
</feature>
<dbReference type="Pfam" id="PF13812">
    <property type="entry name" value="PPR_3"/>
    <property type="match status" value="1"/>
</dbReference>
<name>A0AAN6XL46_9PEZI</name>
<keyword evidence="8" id="KW-1185">Reference proteome</keyword>
<protein>
    <recommendedName>
        <fullName evidence="9">Pentatricopeptide repeat-containing protein</fullName>
    </recommendedName>
</protein>
<evidence type="ECO:0000313" key="7">
    <source>
        <dbReference type="EMBL" id="KAK4202694.1"/>
    </source>
</evidence>